<evidence type="ECO:0000256" key="5">
    <source>
        <dbReference type="SAM" id="MobiDB-lite"/>
    </source>
</evidence>
<feature type="region of interest" description="Disordered" evidence="5">
    <location>
        <begin position="35"/>
        <end position="86"/>
    </location>
</feature>
<evidence type="ECO:0000259" key="6">
    <source>
        <dbReference type="PROSITE" id="PS50174"/>
    </source>
</evidence>
<feature type="compositionally biased region" description="Basic and acidic residues" evidence="5">
    <location>
        <begin position="689"/>
        <end position="703"/>
    </location>
</feature>
<evidence type="ECO:0000313" key="7">
    <source>
        <dbReference type="EMBL" id="KAF7274777.1"/>
    </source>
</evidence>
<name>A0A834I914_RHYFE</name>
<evidence type="ECO:0000256" key="2">
    <source>
        <dbReference type="ARBA" id="ARBA00022664"/>
    </source>
</evidence>
<dbReference type="Proteomes" id="UP000625711">
    <property type="component" value="Unassembled WGS sequence"/>
</dbReference>
<evidence type="ECO:0000313" key="8">
    <source>
        <dbReference type="Proteomes" id="UP000625711"/>
    </source>
</evidence>
<dbReference type="PANTHER" id="PTHR23340:SF0">
    <property type="entry name" value="SURP AND G-PATCH DOMAIN-CONTAINING PROTEIN 1 ISOFORM X1"/>
    <property type="match status" value="1"/>
</dbReference>
<gene>
    <name evidence="7" type="ORF">GWI33_012546</name>
</gene>
<dbReference type="Pfam" id="PF01585">
    <property type="entry name" value="G-patch"/>
    <property type="match status" value="1"/>
</dbReference>
<evidence type="ECO:0000256" key="1">
    <source>
        <dbReference type="ARBA" id="ARBA00004123"/>
    </source>
</evidence>
<feature type="region of interest" description="Disordered" evidence="5">
    <location>
        <begin position="545"/>
        <end position="579"/>
    </location>
</feature>
<dbReference type="AlphaFoldDB" id="A0A834I914"/>
<feature type="region of interest" description="Disordered" evidence="5">
    <location>
        <begin position="1"/>
        <end position="21"/>
    </location>
</feature>
<keyword evidence="3" id="KW-0508">mRNA splicing</keyword>
<feature type="region of interest" description="Disordered" evidence="5">
    <location>
        <begin position="115"/>
        <end position="159"/>
    </location>
</feature>
<feature type="compositionally biased region" description="Acidic residues" evidence="5">
    <location>
        <begin position="704"/>
        <end position="719"/>
    </location>
</feature>
<dbReference type="InterPro" id="IPR035967">
    <property type="entry name" value="SWAP/Surp_sf"/>
</dbReference>
<feature type="region of interest" description="Disordered" evidence="5">
    <location>
        <begin position="689"/>
        <end position="761"/>
    </location>
</feature>
<keyword evidence="4" id="KW-0539">Nucleus</keyword>
<organism evidence="7 8">
    <name type="scientific">Rhynchophorus ferrugineus</name>
    <name type="common">Red palm weevil</name>
    <name type="synonym">Curculio ferrugineus</name>
    <dbReference type="NCBI Taxonomy" id="354439"/>
    <lineage>
        <taxon>Eukaryota</taxon>
        <taxon>Metazoa</taxon>
        <taxon>Ecdysozoa</taxon>
        <taxon>Arthropoda</taxon>
        <taxon>Hexapoda</taxon>
        <taxon>Insecta</taxon>
        <taxon>Pterygota</taxon>
        <taxon>Neoptera</taxon>
        <taxon>Endopterygota</taxon>
        <taxon>Coleoptera</taxon>
        <taxon>Polyphaga</taxon>
        <taxon>Cucujiformia</taxon>
        <taxon>Curculionidae</taxon>
        <taxon>Dryophthorinae</taxon>
        <taxon>Rhynchophorus</taxon>
    </lineage>
</organism>
<comment type="subcellular location">
    <subcellularLocation>
        <location evidence="1">Nucleus</location>
    </subcellularLocation>
</comment>
<dbReference type="Gene3D" id="1.10.10.790">
    <property type="entry name" value="Surp module"/>
    <property type="match status" value="1"/>
</dbReference>
<dbReference type="EMBL" id="JAACXV010012110">
    <property type="protein sequence ID" value="KAF7274777.1"/>
    <property type="molecule type" value="Genomic_DNA"/>
</dbReference>
<dbReference type="SMART" id="SM00443">
    <property type="entry name" value="G_patch"/>
    <property type="match status" value="1"/>
</dbReference>
<comment type="caution">
    <text evidence="7">The sequence shown here is derived from an EMBL/GenBank/DDBJ whole genome shotgun (WGS) entry which is preliminary data.</text>
</comment>
<feature type="compositionally biased region" description="Basic and acidic residues" evidence="5">
    <location>
        <begin position="115"/>
        <end position="135"/>
    </location>
</feature>
<evidence type="ECO:0000256" key="3">
    <source>
        <dbReference type="ARBA" id="ARBA00023187"/>
    </source>
</evidence>
<dbReference type="InterPro" id="IPR000467">
    <property type="entry name" value="G_patch_dom"/>
</dbReference>
<feature type="domain" description="G-patch" evidence="6">
    <location>
        <begin position="924"/>
        <end position="971"/>
    </location>
</feature>
<feature type="compositionally biased region" description="Pro residues" evidence="5">
    <location>
        <begin position="567"/>
        <end position="579"/>
    </location>
</feature>
<protein>
    <recommendedName>
        <fullName evidence="6">G-patch domain-containing protein</fullName>
    </recommendedName>
</protein>
<dbReference type="GO" id="GO:0005654">
    <property type="term" value="C:nucleoplasm"/>
    <property type="evidence" value="ECO:0007669"/>
    <property type="project" value="TreeGrafter"/>
</dbReference>
<feature type="compositionally biased region" description="Polar residues" evidence="5">
    <location>
        <begin position="545"/>
        <end position="564"/>
    </location>
</feature>
<dbReference type="Pfam" id="PF01805">
    <property type="entry name" value="Surp"/>
    <property type="match status" value="1"/>
</dbReference>
<dbReference type="OrthoDB" id="4822at2759"/>
<dbReference type="InterPro" id="IPR000061">
    <property type="entry name" value="Surp"/>
</dbReference>
<proteinExistence type="predicted"/>
<dbReference type="PROSITE" id="PS50174">
    <property type="entry name" value="G_PATCH"/>
    <property type="match status" value="1"/>
</dbReference>
<feature type="compositionally biased region" description="Basic and acidic residues" evidence="5">
    <location>
        <begin position="720"/>
        <end position="742"/>
    </location>
</feature>
<dbReference type="GO" id="GO:0006397">
    <property type="term" value="P:mRNA processing"/>
    <property type="evidence" value="ECO:0007669"/>
    <property type="project" value="UniProtKB-KW"/>
</dbReference>
<feature type="compositionally biased region" description="Basic and acidic residues" evidence="5">
    <location>
        <begin position="35"/>
        <end position="44"/>
    </location>
</feature>
<keyword evidence="2" id="KW-0507">mRNA processing</keyword>
<dbReference type="InterPro" id="IPR040169">
    <property type="entry name" value="SUGP1/2"/>
</dbReference>
<keyword evidence="8" id="KW-1185">Reference proteome</keyword>
<dbReference type="GO" id="GO:0008380">
    <property type="term" value="P:RNA splicing"/>
    <property type="evidence" value="ECO:0007669"/>
    <property type="project" value="UniProtKB-KW"/>
</dbReference>
<evidence type="ECO:0000256" key="4">
    <source>
        <dbReference type="ARBA" id="ARBA00023242"/>
    </source>
</evidence>
<dbReference type="SUPFAM" id="SSF109905">
    <property type="entry name" value="Surp module (SWAP domain)"/>
    <property type="match status" value="1"/>
</dbReference>
<reference evidence="7" key="1">
    <citation type="submission" date="2020-08" db="EMBL/GenBank/DDBJ databases">
        <title>Genome sequencing and assembly of the red palm weevil Rhynchophorus ferrugineus.</title>
        <authorList>
            <person name="Dias G.B."/>
            <person name="Bergman C.M."/>
            <person name="Manee M."/>
        </authorList>
    </citation>
    <scope>NUCLEOTIDE SEQUENCE</scope>
    <source>
        <strain evidence="7">AA-2017</strain>
        <tissue evidence="7">Whole larva</tissue>
    </source>
</reference>
<feature type="compositionally biased region" description="Polar residues" evidence="5">
    <location>
        <begin position="60"/>
        <end position="71"/>
    </location>
</feature>
<dbReference type="GO" id="GO:0003723">
    <property type="term" value="F:RNA binding"/>
    <property type="evidence" value="ECO:0007669"/>
    <property type="project" value="InterPro"/>
</dbReference>
<dbReference type="PANTHER" id="PTHR23340">
    <property type="entry name" value="ARGININE/SERINE RICH SPLICING FACTOR SF4/14"/>
    <property type="match status" value="1"/>
</dbReference>
<sequence>MSKRPFDTNQSKMTRNDRFAQMSFQEKLIEQKKREIQAKLEAKRRQGNQETREKEATPTEKINSESSTPSKDTQDHNKAGINLFSNDGSFLDQFKQMKDKKSESKFKAFNKFKDRERMREKEKEVSRDKNNDKNRWFNSRRRSPSPLDRQKKSRFSSERTNFELQKITINTSFSNTNTFSSNFSQTGHMNPNQQNFDSPSPSLLGPHPSTLQTPEISISGSSTMPTNTFTHQTLNFTPPPTINTLLPGNPIQTTTNTQLVTQQIAPSLQPVIQQTIGIAQNQQNMVQTPEQLTANLTGAVSALQSPQSIITQTLAPPNTIFSTTNGTEQIIQTPPQVLMNIPPPQIIPQTQLVLTPQTQNVLVSAPASILTTVTLPPPVIAPQSINVSSQNSIARASVIPSVELTSIPPPNPIQVQNIPQPEPLNTLNIPPPAPLQVQNIPTPASLQLNEIPNPKPLDLMAIPTPNEGNDKMTVSDPDFIKNIPPPNKSIPPPNITEVSTAVPPPNTLIQAGFLNSNQAQGILVHNLAQPAGQVTSLQVTGPSNLPSLSQAGQSSTAHIPSLMSQPVLPPPGMTVNVPPPSLLPPRDVSQPPPNFVNQAPPLLPNMNMPPPMIGNAAGVPPAFKEQITGGAEFEAMAALARMVADCGPSVEDVVRQKKNRDPNLWFLFHRESPAYRQYLGLVEQCKRKNEEKSVQDEAEKQESEMYEPEMALEDDDDQLDEKKVEIKEENNKNDNDRGDCNKTRKRRSRWGDKDPNIKPPGVIPMVVSNINQLPPVSGAASLLCKVTRTDPGLLRYVVQAYGTANLTDEDWKKAQDNYKVHLLYQDMLKKREELERLRAQGKNKYEYDSDEDTDGGTWEHKLREKEMQATEKWATELTRQAEGKHHIGDFLPPEELKRFLEKSNALKEGRQPNFSDYKEFKIKEDNIGFKMLQRLGWTEGQGLGQHNAGIIEPINKGAPRENTQGLGLNISDATEGEDEYESYRKRMMLAYRFRPNPMNNPRRPYY</sequence>
<accession>A0A834I914</accession>